<accession>A0ABN7XF78</accession>
<protein>
    <submittedName>
        <fullName evidence="1">12193_t:CDS:1</fullName>
    </submittedName>
</protein>
<comment type="caution">
    <text evidence="1">The sequence shown here is derived from an EMBL/GenBank/DDBJ whole genome shotgun (WGS) entry which is preliminary data.</text>
</comment>
<feature type="non-terminal residue" evidence="1">
    <location>
        <position position="1"/>
    </location>
</feature>
<evidence type="ECO:0000313" key="1">
    <source>
        <dbReference type="EMBL" id="CAG8853953.1"/>
    </source>
</evidence>
<reference evidence="1 2" key="1">
    <citation type="submission" date="2021-06" db="EMBL/GenBank/DDBJ databases">
        <authorList>
            <person name="Kallberg Y."/>
            <person name="Tangrot J."/>
            <person name="Rosling A."/>
        </authorList>
    </citation>
    <scope>NUCLEOTIDE SEQUENCE [LARGE SCALE GENOMIC DNA]</scope>
    <source>
        <strain evidence="1 2">120-4 pot B 10/14</strain>
    </source>
</reference>
<sequence length="55" mass="6487">SENSMTLTSPKRRVKEFSQRSQKIKSYLKILLNNLPTMQNLNLRYSDLYFTTDCA</sequence>
<evidence type="ECO:0000313" key="2">
    <source>
        <dbReference type="Proteomes" id="UP000789901"/>
    </source>
</evidence>
<organism evidence="1 2">
    <name type="scientific">Gigaspora margarita</name>
    <dbReference type="NCBI Taxonomy" id="4874"/>
    <lineage>
        <taxon>Eukaryota</taxon>
        <taxon>Fungi</taxon>
        <taxon>Fungi incertae sedis</taxon>
        <taxon>Mucoromycota</taxon>
        <taxon>Glomeromycotina</taxon>
        <taxon>Glomeromycetes</taxon>
        <taxon>Diversisporales</taxon>
        <taxon>Gigasporaceae</taxon>
        <taxon>Gigaspora</taxon>
    </lineage>
</organism>
<proteinExistence type="predicted"/>
<keyword evidence="2" id="KW-1185">Reference proteome</keyword>
<dbReference type="Proteomes" id="UP000789901">
    <property type="component" value="Unassembled WGS sequence"/>
</dbReference>
<name>A0ABN7XF78_GIGMA</name>
<gene>
    <name evidence="1" type="ORF">GMARGA_LOCUS42774</name>
</gene>
<feature type="non-terminal residue" evidence="1">
    <location>
        <position position="55"/>
    </location>
</feature>
<dbReference type="EMBL" id="CAJVQB010131317">
    <property type="protein sequence ID" value="CAG8853953.1"/>
    <property type="molecule type" value="Genomic_DNA"/>
</dbReference>